<keyword evidence="1" id="KW-0282">Flagellum</keyword>
<dbReference type="AlphaFoldDB" id="A0A8J2ZLL7"/>
<evidence type="ECO:0000313" key="1">
    <source>
        <dbReference type="EMBL" id="GGG80079.1"/>
    </source>
</evidence>
<sequence>MTGLADFLEDFGVVHHATSAPATVLHDDTELETAKLEAFDGGYRAGWEDAIKAQKDDHARISSDFAQNLQDLSFTYHESYGQVMNGVSPLLEDVVGKLLPGMVRETLGLHVAEQLQAMAREIGALDVLIAVAPGYADAVRPLLETDFGFPVQLVEDETLAEGQADIRFAETERQIDLSGLVSDVAQAVQGFVHDNRRKTANG</sequence>
<gene>
    <name evidence="1" type="primary">fliH1</name>
    <name evidence="1" type="ORF">GCM10011415_31760</name>
</gene>
<dbReference type="RefSeq" id="WP_188791206.1">
    <property type="nucleotide sequence ID" value="NZ_BMJV01000006.1"/>
</dbReference>
<organism evidence="1 2">
    <name type="scientific">Salipiger pallidus</name>
    <dbReference type="NCBI Taxonomy" id="1775170"/>
    <lineage>
        <taxon>Bacteria</taxon>
        <taxon>Pseudomonadati</taxon>
        <taxon>Pseudomonadota</taxon>
        <taxon>Alphaproteobacteria</taxon>
        <taxon>Rhodobacterales</taxon>
        <taxon>Roseobacteraceae</taxon>
        <taxon>Salipiger</taxon>
    </lineage>
</organism>
<name>A0A8J2ZLL7_9RHOB</name>
<proteinExistence type="predicted"/>
<protein>
    <submittedName>
        <fullName evidence="1">Flagellar biosynthesis protein</fullName>
    </submittedName>
</protein>
<reference evidence="1" key="1">
    <citation type="journal article" date="2014" name="Int. J. Syst. Evol. Microbiol.">
        <title>Complete genome sequence of Corynebacterium casei LMG S-19264T (=DSM 44701T), isolated from a smear-ripened cheese.</title>
        <authorList>
            <consortium name="US DOE Joint Genome Institute (JGI-PGF)"/>
            <person name="Walter F."/>
            <person name="Albersmeier A."/>
            <person name="Kalinowski J."/>
            <person name="Ruckert C."/>
        </authorList>
    </citation>
    <scope>NUCLEOTIDE SEQUENCE</scope>
    <source>
        <strain evidence="1">CGMCC 1.15762</strain>
    </source>
</reference>
<keyword evidence="1" id="KW-0969">Cilium</keyword>
<keyword evidence="1" id="KW-0966">Cell projection</keyword>
<reference evidence="1" key="2">
    <citation type="submission" date="2020-09" db="EMBL/GenBank/DDBJ databases">
        <authorList>
            <person name="Sun Q."/>
            <person name="Zhou Y."/>
        </authorList>
    </citation>
    <scope>NUCLEOTIDE SEQUENCE</scope>
    <source>
        <strain evidence="1">CGMCC 1.15762</strain>
    </source>
</reference>
<dbReference type="EMBL" id="BMJV01000006">
    <property type="protein sequence ID" value="GGG80079.1"/>
    <property type="molecule type" value="Genomic_DNA"/>
</dbReference>
<evidence type="ECO:0000313" key="2">
    <source>
        <dbReference type="Proteomes" id="UP000617145"/>
    </source>
</evidence>
<dbReference type="Proteomes" id="UP000617145">
    <property type="component" value="Unassembled WGS sequence"/>
</dbReference>
<accession>A0A8J2ZLL7</accession>
<comment type="caution">
    <text evidence="1">The sequence shown here is derived from an EMBL/GenBank/DDBJ whole genome shotgun (WGS) entry which is preliminary data.</text>
</comment>
<keyword evidence="2" id="KW-1185">Reference proteome</keyword>